<feature type="compositionally biased region" description="Polar residues" evidence="1">
    <location>
        <begin position="254"/>
        <end position="264"/>
    </location>
</feature>
<accession>A0ABN9L5G3</accession>
<feature type="compositionally biased region" description="Basic and acidic residues" evidence="1">
    <location>
        <begin position="359"/>
        <end position="372"/>
    </location>
</feature>
<dbReference type="Proteomes" id="UP001176940">
    <property type="component" value="Unassembled WGS sequence"/>
</dbReference>
<dbReference type="EMBL" id="CAUEEQ010008296">
    <property type="protein sequence ID" value="CAJ0932102.1"/>
    <property type="molecule type" value="Genomic_DNA"/>
</dbReference>
<evidence type="ECO:0000313" key="3">
    <source>
        <dbReference type="Proteomes" id="UP001176940"/>
    </source>
</evidence>
<gene>
    <name evidence="2" type="ORF">RIMI_LOCUS4977340</name>
</gene>
<proteinExistence type="predicted"/>
<keyword evidence="3" id="KW-1185">Reference proteome</keyword>
<feature type="region of interest" description="Disordered" evidence="1">
    <location>
        <begin position="348"/>
        <end position="382"/>
    </location>
</feature>
<name>A0ABN9L5G3_9NEOB</name>
<dbReference type="InterPro" id="IPR053004">
    <property type="entry name" value="MAGUK_Signaling_Regulators"/>
</dbReference>
<evidence type="ECO:0000256" key="1">
    <source>
        <dbReference type="SAM" id="MobiDB-lite"/>
    </source>
</evidence>
<reference evidence="2" key="1">
    <citation type="submission" date="2023-07" db="EMBL/GenBank/DDBJ databases">
        <authorList>
            <person name="Stuckert A."/>
        </authorList>
    </citation>
    <scope>NUCLEOTIDE SEQUENCE</scope>
</reference>
<organism evidence="2 3">
    <name type="scientific">Ranitomeya imitator</name>
    <name type="common">mimic poison frog</name>
    <dbReference type="NCBI Taxonomy" id="111125"/>
    <lineage>
        <taxon>Eukaryota</taxon>
        <taxon>Metazoa</taxon>
        <taxon>Chordata</taxon>
        <taxon>Craniata</taxon>
        <taxon>Vertebrata</taxon>
        <taxon>Euteleostomi</taxon>
        <taxon>Amphibia</taxon>
        <taxon>Batrachia</taxon>
        <taxon>Anura</taxon>
        <taxon>Neobatrachia</taxon>
        <taxon>Hyloidea</taxon>
        <taxon>Dendrobatidae</taxon>
        <taxon>Dendrobatinae</taxon>
        <taxon>Ranitomeya</taxon>
    </lineage>
</organism>
<comment type="caution">
    <text evidence="2">The sequence shown here is derived from an EMBL/GenBank/DDBJ whole genome shotgun (WGS) entry which is preliminary data.</text>
</comment>
<evidence type="ECO:0000313" key="2">
    <source>
        <dbReference type="EMBL" id="CAJ0932102.1"/>
    </source>
</evidence>
<feature type="region of interest" description="Disordered" evidence="1">
    <location>
        <begin position="166"/>
        <end position="287"/>
    </location>
</feature>
<feature type="compositionally biased region" description="Polar residues" evidence="1">
    <location>
        <begin position="166"/>
        <end position="175"/>
    </location>
</feature>
<protein>
    <submittedName>
        <fullName evidence="2">Uncharacterized protein</fullName>
    </submittedName>
</protein>
<dbReference type="PANTHER" id="PTHR46360:SF1">
    <property type="entry name" value="DISKS LARGE HOMOLOG 5"/>
    <property type="match status" value="1"/>
</dbReference>
<dbReference type="PANTHER" id="PTHR46360">
    <property type="entry name" value="DISKS LARGE HOMOLOG 5"/>
    <property type="match status" value="1"/>
</dbReference>
<sequence length="382" mass="42463">MLHISYLFSIDNFLQTDDPKDKSLRGSDQETLVAIQLAYNEKSTFQETVHVFPPTTSWSGQNLFENLKESCRILPPNIQAQNNRNLKNNSSTQTDIFRTDILDHKKEMGDSSGSERALQLSCHSHSEHSLGSICGDAFVGRGYEFLEEQSRPIGYTDAIADSLAETSTNKRSSGTWPKVMVSPGHSQSEFTVYKRPKQRKSIFDPETFKRPQTPPKLCFMTSHSSQPSKVDRPSSPPTPPKRSDSIKFKHRHQSSSASDSTVTAGSPPTSPLPTSLPNSSHDSTHKIHQNRAVGKCCREDGVDCSLAGCRGSGDVESCLQRAEEPEVKRPRPLSAPALKHRLAPVTIPHHSLQKFSPSSEDRLSPELNHEWVRFSPTRSPPP</sequence>